<gene>
    <name evidence="1" type="primary">ORF182979</name>
</gene>
<evidence type="ECO:0000313" key="1">
    <source>
        <dbReference type="EMBL" id="CEK91440.1"/>
    </source>
</evidence>
<feature type="non-terminal residue" evidence="1">
    <location>
        <position position="107"/>
    </location>
</feature>
<sequence length="107" mass="12297">MQVFALSKGGADMIASKHITVDMLEMDKGHNAVVGLEHSNIRSDAMLQYNTVDMVLYSEIFLPYPICTNVCSVRQYASTLWGWKEIRLILTRPEDIESRPRCFWITE</sequence>
<protein>
    <submittedName>
        <fullName evidence="1">Uncharacterized protein</fullName>
    </submittedName>
</protein>
<name>A0A0B7BH49_9EUPU</name>
<dbReference type="EMBL" id="HACG01044575">
    <property type="protein sequence ID" value="CEK91440.1"/>
    <property type="molecule type" value="Transcribed_RNA"/>
</dbReference>
<reference evidence="1" key="1">
    <citation type="submission" date="2014-12" db="EMBL/GenBank/DDBJ databases">
        <title>Insight into the proteome of Arion vulgaris.</title>
        <authorList>
            <person name="Aradska J."/>
            <person name="Bulat T."/>
            <person name="Smidak R."/>
            <person name="Sarate P."/>
            <person name="Gangsoo J."/>
            <person name="Sialana F."/>
            <person name="Bilban M."/>
            <person name="Lubec G."/>
        </authorList>
    </citation>
    <scope>NUCLEOTIDE SEQUENCE</scope>
    <source>
        <tissue evidence="1">Skin</tissue>
    </source>
</reference>
<accession>A0A0B7BH49</accession>
<proteinExistence type="predicted"/>
<organism evidence="1">
    <name type="scientific">Arion vulgaris</name>
    <dbReference type="NCBI Taxonomy" id="1028688"/>
    <lineage>
        <taxon>Eukaryota</taxon>
        <taxon>Metazoa</taxon>
        <taxon>Spiralia</taxon>
        <taxon>Lophotrochozoa</taxon>
        <taxon>Mollusca</taxon>
        <taxon>Gastropoda</taxon>
        <taxon>Heterobranchia</taxon>
        <taxon>Euthyneura</taxon>
        <taxon>Panpulmonata</taxon>
        <taxon>Eupulmonata</taxon>
        <taxon>Stylommatophora</taxon>
        <taxon>Helicina</taxon>
        <taxon>Arionoidea</taxon>
        <taxon>Arionidae</taxon>
        <taxon>Arion</taxon>
    </lineage>
</organism>
<dbReference type="AlphaFoldDB" id="A0A0B7BH49"/>